<evidence type="ECO:0000313" key="1">
    <source>
        <dbReference type="EMBL" id="EAP88420.1"/>
    </source>
</evidence>
<gene>
    <name evidence="1" type="ordered locus">CA2559_06655</name>
</gene>
<dbReference type="EMBL" id="CP002046">
    <property type="protein sequence ID" value="EAP88420.1"/>
    <property type="molecule type" value="Genomic_DNA"/>
</dbReference>
<accession>A3U853</accession>
<sequence>MGQYSYYQLNIDYIIETYCVNKDKPVLQCNGKCHLSKQLDLASTTDSESNEGAINLVSESFFPVYFQSNDNVTFNDSNFSFKSTFNHYYLNRYIFENKKRLFRPPIS</sequence>
<protein>
    <submittedName>
        <fullName evidence="1">Uncharacterized protein</fullName>
    </submittedName>
</protein>
<dbReference type="AlphaFoldDB" id="A3U853"/>
<dbReference type="STRING" id="216432.CA2559_06655"/>
<keyword evidence="2" id="KW-1185">Reference proteome</keyword>
<dbReference type="KEGG" id="cat:CA2559_06655"/>
<reference evidence="1 2" key="1">
    <citation type="journal article" date="2010" name="J. Bacteriol.">
        <title>The complete genome sequence of Croceibacter atlanticus HTCC2559T.</title>
        <authorList>
            <person name="Oh H.M."/>
            <person name="Kang I."/>
            <person name="Ferriera S."/>
            <person name="Giovannoni S.J."/>
            <person name="Cho J.C."/>
        </authorList>
    </citation>
    <scope>NUCLEOTIDE SEQUENCE [LARGE SCALE GENOMIC DNA]</scope>
    <source>
        <strain evidence="2">ATCC BAA-628 / HTCC2559 / KCTC 12090</strain>
    </source>
</reference>
<dbReference type="eggNOG" id="ENOG50332Q2">
    <property type="taxonomic scope" value="Bacteria"/>
</dbReference>
<dbReference type="OrthoDB" id="980645at2"/>
<organism evidence="1 2">
    <name type="scientific">Croceibacter atlanticus (strain ATCC BAA-628 / JCM 21780 / CIP 108009 / IAM 15332 / KCTC 12090 / HTCC2559)</name>
    <dbReference type="NCBI Taxonomy" id="216432"/>
    <lineage>
        <taxon>Bacteria</taxon>
        <taxon>Pseudomonadati</taxon>
        <taxon>Bacteroidota</taxon>
        <taxon>Flavobacteriia</taxon>
        <taxon>Flavobacteriales</taxon>
        <taxon>Flavobacteriaceae</taxon>
        <taxon>Croceibacter</taxon>
    </lineage>
</organism>
<name>A3U853_CROAH</name>
<dbReference type="HOGENOM" id="CLU_132570_1_0_10"/>
<dbReference type="Proteomes" id="UP000002297">
    <property type="component" value="Chromosome"/>
</dbReference>
<dbReference type="RefSeq" id="WP_013187088.1">
    <property type="nucleotide sequence ID" value="NC_014230.1"/>
</dbReference>
<dbReference type="GeneID" id="89454455"/>
<evidence type="ECO:0000313" key="2">
    <source>
        <dbReference type="Proteomes" id="UP000002297"/>
    </source>
</evidence>
<proteinExistence type="predicted"/>